<feature type="non-terminal residue" evidence="1">
    <location>
        <position position="92"/>
    </location>
</feature>
<dbReference type="AlphaFoldDB" id="X1BSY8"/>
<evidence type="ECO:0000313" key="1">
    <source>
        <dbReference type="EMBL" id="GAG87303.1"/>
    </source>
</evidence>
<dbReference type="EMBL" id="BART01016879">
    <property type="protein sequence ID" value="GAG87303.1"/>
    <property type="molecule type" value="Genomic_DNA"/>
</dbReference>
<organism evidence="1">
    <name type="scientific">marine sediment metagenome</name>
    <dbReference type="NCBI Taxonomy" id="412755"/>
    <lineage>
        <taxon>unclassified sequences</taxon>
        <taxon>metagenomes</taxon>
        <taxon>ecological metagenomes</taxon>
    </lineage>
</organism>
<accession>X1BSY8</accession>
<comment type="caution">
    <text evidence="1">The sequence shown here is derived from an EMBL/GenBank/DDBJ whole genome shotgun (WGS) entry which is preliminary data.</text>
</comment>
<sequence>MCEETNMPNKIDIPSWEYPVPEGRAMNMVWSRKEGDDKIYYVILGEDFLRDTCQQCKNILNMEFGWKSQQGMPLFVCTNIAQLKPTIEHPIE</sequence>
<proteinExistence type="predicted"/>
<protein>
    <submittedName>
        <fullName evidence="1">Uncharacterized protein</fullName>
    </submittedName>
</protein>
<gene>
    <name evidence="1" type="ORF">S01H4_32318</name>
</gene>
<name>X1BSY8_9ZZZZ</name>
<reference evidence="1" key="1">
    <citation type="journal article" date="2014" name="Front. Microbiol.">
        <title>High frequency of phylogenetically diverse reductive dehalogenase-homologous genes in deep subseafloor sedimentary metagenomes.</title>
        <authorList>
            <person name="Kawai M."/>
            <person name="Futagami T."/>
            <person name="Toyoda A."/>
            <person name="Takaki Y."/>
            <person name="Nishi S."/>
            <person name="Hori S."/>
            <person name="Arai W."/>
            <person name="Tsubouchi T."/>
            <person name="Morono Y."/>
            <person name="Uchiyama I."/>
            <person name="Ito T."/>
            <person name="Fujiyama A."/>
            <person name="Inagaki F."/>
            <person name="Takami H."/>
        </authorList>
    </citation>
    <scope>NUCLEOTIDE SEQUENCE</scope>
    <source>
        <strain evidence="1">Expedition CK06-06</strain>
    </source>
</reference>